<proteinExistence type="predicted"/>
<evidence type="ECO:0000313" key="5">
    <source>
        <dbReference type="Proteomes" id="UP001165060"/>
    </source>
</evidence>
<name>A0ABQ6N991_9STRA</name>
<feature type="chain" id="PRO_5046181920" description="EF-hand domain-containing protein" evidence="2">
    <location>
        <begin position="16"/>
        <end position="422"/>
    </location>
</feature>
<dbReference type="Gene3D" id="3.30.428.40">
    <property type="entry name" value="Protein of unknown function DUF3067"/>
    <property type="match status" value="1"/>
</dbReference>
<dbReference type="Pfam" id="PF11267">
    <property type="entry name" value="DUF3067"/>
    <property type="match status" value="1"/>
</dbReference>
<keyword evidence="2" id="KW-0732">Signal</keyword>
<feature type="signal peptide" evidence="2">
    <location>
        <begin position="1"/>
        <end position="15"/>
    </location>
</feature>
<sequence>MQLLLLLLLLPPAIPFLLAPAPPLLSLPRSRGPSRGPSVRRAFAVLYQDLAPLRLAGDMLFRHLRRAAERAGSEGEEVRREVGGRVGREIEEEDVTVGKRIFDLIDRNGDRRIERAELEARADDLRALFPAGVDPASLLSGAEPGAGDLGFEEFLVALIGALDAGGEEGGTATLADLREACAGLEEEDGCRDEEAEGCKREARFAFMIGEVRRWEKAGVRASGRVGEILEGTYEGAKDPEIVAALRAVYTGYSAFGFAGDLIFKLLKSVMGRKQRRLEREPPEGGGGGGAQELPGGVGRGGAQQPVVKEFDGYALRDAIVGKWGVPFDVMFRPVTSLGNTGIYCNVMPVAFGTRKCQHRTEQEYLQHLQAVVEILDEYNNLTGFLENLAGTDKTPRGNTSPLVAVTYRMKLNDEQVKKIAGG</sequence>
<protein>
    <recommendedName>
        <fullName evidence="3">EF-hand domain-containing protein</fullName>
    </recommendedName>
</protein>
<feature type="compositionally biased region" description="Gly residues" evidence="1">
    <location>
        <begin position="283"/>
        <end position="301"/>
    </location>
</feature>
<evidence type="ECO:0000256" key="1">
    <source>
        <dbReference type="SAM" id="MobiDB-lite"/>
    </source>
</evidence>
<dbReference type="InterPro" id="IPR002048">
    <property type="entry name" value="EF_hand_dom"/>
</dbReference>
<dbReference type="PROSITE" id="PS50222">
    <property type="entry name" value="EF_HAND_2"/>
    <property type="match status" value="1"/>
</dbReference>
<feature type="domain" description="EF-hand" evidence="3">
    <location>
        <begin position="93"/>
        <end position="128"/>
    </location>
</feature>
<evidence type="ECO:0000259" key="3">
    <source>
        <dbReference type="PROSITE" id="PS50222"/>
    </source>
</evidence>
<keyword evidence="5" id="KW-1185">Reference proteome</keyword>
<dbReference type="InterPro" id="IPR018247">
    <property type="entry name" value="EF_Hand_1_Ca_BS"/>
</dbReference>
<organism evidence="4 5">
    <name type="scientific">Tetraparma gracilis</name>
    <dbReference type="NCBI Taxonomy" id="2962635"/>
    <lineage>
        <taxon>Eukaryota</taxon>
        <taxon>Sar</taxon>
        <taxon>Stramenopiles</taxon>
        <taxon>Ochrophyta</taxon>
        <taxon>Bolidophyceae</taxon>
        <taxon>Parmales</taxon>
        <taxon>Triparmaceae</taxon>
        <taxon>Tetraparma</taxon>
    </lineage>
</organism>
<evidence type="ECO:0000313" key="4">
    <source>
        <dbReference type="EMBL" id="GMI43685.1"/>
    </source>
</evidence>
<gene>
    <name evidence="4" type="ORF">TeGR_g2451</name>
</gene>
<comment type="caution">
    <text evidence="4">The sequence shown here is derived from an EMBL/GenBank/DDBJ whole genome shotgun (WGS) entry which is preliminary data.</text>
</comment>
<dbReference type="InterPro" id="IPR021420">
    <property type="entry name" value="DUF3067"/>
</dbReference>
<reference evidence="4 5" key="1">
    <citation type="journal article" date="2023" name="Commun. Biol.">
        <title>Genome analysis of Parmales, the sister group of diatoms, reveals the evolutionary specialization of diatoms from phago-mixotrophs to photoautotrophs.</title>
        <authorList>
            <person name="Ban H."/>
            <person name="Sato S."/>
            <person name="Yoshikawa S."/>
            <person name="Yamada K."/>
            <person name="Nakamura Y."/>
            <person name="Ichinomiya M."/>
            <person name="Sato N."/>
            <person name="Blanc-Mathieu R."/>
            <person name="Endo H."/>
            <person name="Kuwata A."/>
            <person name="Ogata H."/>
        </authorList>
    </citation>
    <scope>NUCLEOTIDE SEQUENCE [LARGE SCALE GENOMIC DNA]</scope>
</reference>
<dbReference type="EMBL" id="BRYB01002359">
    <property type="protein sequence ID" value="GMI43685.1"/>
    <property type="molecule type" value="Genomic_DNA"/>
</dbReference>
<feature type="region of interest" description="Disordered" evidence="1">
    <location>
        <begin position="274"/>
        <end position="301"/>
    </location>
</feature>
<dbReference type="Proteomes" id="UP001165060">
    <property type="component" value="Unassembled WGS sequence"/>
</dbReference>
<dbReference type="PROSITE" id="PS00018">
    <property type="entry name" value="EF_HAND_1"/>
    <property type="match status" value="1"/>
</dbReference>
<evidence type="ECO:0000256" key="2">
    <source>
        <dbReference type="SAM" id="SignalP"/>
    </source>
</evidence>
<accession>A0ABQ6N991</accession>